<dbReference type="Proteomes" id="UP000539265">
    <property type="component" value="Unassembled WGS sequence"/>
</dbReference>
<evidence type="ECO:0008006" key="4">
    <source>
        <dbReference type="Google" id="ProtNLM"/>
    </source>
</evidence>
<dbReference type="AlphaFoldDB" id="A0A839SL76"/>
<sequence>MKSDEHIFKTRPAYFFLVLMLSVGLFCLWGAYSFWTSSSDANSNTGNTTTLVIRVIFAGVILLFGLMALWLVITFKVCYLTDTELIISRPFIFFRRVVPRANISNISEKDSQIDIDRTGFSRNMVKIGETAILLLKNGKKLQISSVNIGRYHELIKKLKHR</sequence>
<dbReference type="RefSeq" id="WP_096350095.1">
    <property type="nucleotide sequence ID" value="NZ_AP017313.1"/>
</dbReference>
<feature type="transmembrane region" description="Helical" evidence="1">
    <location>
        <begin position="52"/>
        <end position="73"/>
    </location>
</feature>
<evidence type="ECO:0000313" key="3">
    <source>
        <dbReference type="Proteomes" id="UP000539265"/>
    </source>
</evidence>
<organism evidence="2 3">
    <name type="scientific">Mucilaginibacter gotjawali</name>
    <dbReference type="NCBI Taxonomy" id="1550579"/>
    <lineage>
        <taxon>Bacteria</taxon>
        <taxon>Pseudomonadati</taxon>
        <taxon>Bacteroidota</taxon>
        <taxon>Sphingobacteriia</taxon>
        <taxon>Sphingobacteriales</taxon>
        <taxon>Sphingobacteriaceae</taxon>
        <taxon>Mucilaginibacter</taxon>
    </lineage>
</organism>
<keyword evidence="1" id="KW-0812">Transmembrane</keyword>
<name>A0A839SL76_9SPHI</name>
<protein>
    <recommendedName>
        <fullName evidence="4">DUF304 domain-containing protein</fullName>
    </recommendedName>
</protein>
<dbReference type="OrthoDB" id="9891477at2"/>
<evidence type="ECO:0000256" key="1">
    <source>
        <dbReference type="SAM" id="Phobius"/>
    </source>
</evidence>
<reference evidence="2" key="1">
    <citation type="submission" date="2020-08" db="EMBL/GenBank/DDBJ databases">
        <title>Genomic Encyclopedia of Type Strains, Phase III (KMG-III): the genomes of soil and plant-associated and newly described type strains.</title>
        <authorList>
            <person name="Whitman W."/>
        </authorList>
    </citation>
    <scope>NUCLEOTIDE SEQUENCE [LARGE SCALE GENOMIC DNA]</scope>
    <source>
        <strain evidence="2">CECT 8628</strain>
    </source>
</reference>
<proteinExistence type="predicted"/>
<keyword evidence="1" id="KW-0472">Membrane</keyword>
<feature type="transmembrane region" description="Helical" evidence="1">
    <location>
        <begin position="12"/>
        <end position="32"/>
    </location>
</feature>
<keyword evidence="1" id="KW-1133">Transmembrane helix</keyword>
<accession>A0A839SL76</accession>
<dbReference type="EMBL" id="JACHWX010000031">
    <property type="protein sequence ID" value="MBB3059111.1"/>
    <property type="molecule type" value="Genomic_DNA"/>
</dbReference>
<keyword evidence="3" id="KW-1185">Reference proteome</keyword>
<gene>
    <name evidence="2" type="ORF">FHS11_005571</name>
</gene>
<comment type="caution">
    <text evidence="2">The sequence shown here is derived from an EMBL/GenBank/DDBJ whole genome shotgun (WGS) entry which is preliminary data.</text>
</comment>
<evidence type="ECO:0000313" key="2">
    <source>
        <dbReference type="EMBL" id="MBB3059111.1"/>
    </source>
</evidence>